<accession>A0ABM4B400</accession>
<dbReference type="RefSeq" id="XP_065643546.1">
    <property type="nucleotide sequence ID" value="XM_065787474.1"/>
</dbReference>
<evidence type="ECO:0000313" key="2">
    <source>
        <dbReference type="Proteomes" id="UP001652625"/>
    </source>
</evidence>
<reference evidence="2" key="1">
    <citation type="submission" date="2025-05" db="UniProtKB">
        <authorList>
            <consortium name="RefSeq"/>
        </authorList>
    </citation>
    <scope>NUCLEOTIDE SEQUENCE [LARGE SCALE GENOMIC DNA]</scope>
</reference>
<dbReference type="GeneID" id="136075137"/>
<feature type="coiled-coil region" evidence="1">
    <location>
        <begin position="112"/>
        <end position="164"/>
    </location>
</feature>
<proteinExistence type="predicted"/>
<evidence type="ECO:0000256" key="1">
    <source>
        <dbReference type="SAM" id="Coils"/>
    </source>
</evidence>
<keyword evidence="2" id="KW-1185">Reference proteome</keyword>
<name>A0ABM4B400_HYDVU</name>
<reference evidence="3" key="2">
    <citation type="submission" date="2025-08" db="UniProtKB">
        <authorList>
            <consortium name="RefSeq"/>
        </authorList>
    </citation>
    <scope>IDENTIFICATION</scope>
</reference>
<gene>
    <name evidence="3" type="primary">LOC136075137</name>
</gene>
<sequence length="259" mass="29518">MASPKKMHIETTTYSHQYDNKYKPRLKYTIESGNLDETSSGYSSRESLKCNSMKDSVLQKETVFSKLNKPANPISNEGLMLDQKSESDVKSQPWGKSPKKCCQHHESITEINDQLILQNRLLEEHNANLKEELQLARRFYQCALSELSSQLTRAENHIKYLSEAIDANAEAVAGCPSKDLGSPLKLQTFDKESSDINISRAKIFQGRSFVKMKEQLQERNQLLKTDIQKLKTRTDLPRSSSVPLINNNVDKSQLRNTPK</sequence>
<protein>
    <submittedName>
        <fullName evidence="3">Uncharacterized protein LOC136075137 isoform X1</fullName>
    </submittedName>
</protein>
<dbReference type="Proteomes" id="UP001652625">
    <property type="component" value="Chromosome 01"/>
</dbReference>
<organism evidence="2 3">
    <name type="scientific">Hydra vulgaris</name>
    <name type="common">Hydra</name>
    <name type="synonym">Hydra attenuata</name>
    <dbReference type="NCBI Taxonomy" id="6087"/>
    <lineage>
        <taxon>Eukaryota</taxon>
        <taxon>Metazoa</taxon>
        <taxon>Cnidaria</taxon>
        <taxon>Hydrozoa</taxon>
        <taxon>Hydroidolina</taxon>
        <taxon>Anthoathecata</taxon>
        <taxon>Aplanulata</taxon>
        <taxon>Hydridae</taxon>
        <taxon>Hydra</taxon>
    </lineage>
</organism>
<evidence type="ECO:0000313" key="3">
    <source>
        <dbReference type="RefSeq" id="XP_065643546.1"/>
    </source>
</evidence>
<keyword evidence="1" id="KW-0175">Coiled coil</keyword>